<feature type="transmembrane region" description="Helical" evidence="7">
    <location>
        <begin position="353"/>
        <end position="370"/>
    </location>
</feature>
<evidence type="ECO:0000313" key="8">
    <source>
        <dbReference type="EMBL" id="GFH43384.1"/>
    </source>
</evidence>
<keyword evidence="3" id="KW-1003">Cell membrane</keyword>
<evidence type="ECO:0000256" key="4">
    <source>
        <dbReference type="ARBA" id="ARBA00022692"/>
    </source>
</evidence>
<dbReference type="GO" id="GO:0005886">
    <property type="term" value="C:plasma membrane"/>
    <property type="evidence" value="ECO:0007669"/>
    <property type="project" value="UniProtKB-SubCell"/>
</dbReference>
<feature type="transmembrane region" description="Helical" evidence="7">
    <location>
        <begin position="138"/>
        <end position="156"/>
    </location>
</feature>
<organism evidence="8 9">
    <name type="scientific">Pseudolactococcus hodotermopsidis</name>
    <dbReference type="NCBI Taxonomy" id="2709157"/>
    <lineage>
        <taxon>Bacteria</taxon>
        <taxon>Bacillati</taxon>
        <taxon>Bacillota</taxon>
        <taxon>Bacilli</taxon>
        <taxon>Lactobacillales</taxon>
        <taxon>Streptococcaceae</taxon>
        <taxon>Pseudolactococcus</taxon>
    </lineage>
</organism>
<feature type="transmembrane region" description="Helical" evidence="7">
    <location>
        <begin position="377"/>
        <end position="401"/>
    </location>
</feature>
<sequence>MFSRLKNIIGVSNAELLFLSWPIFVELFLRVIAGNINVYMISDYSEAAVASISSANQLIALSVFVYGFITVGAQILISHLIGARKNERIEQVMQTGIMGVFMLGLLISGAFLLLPHVFLKAINLSPELVLIGQNYLRIYGGTLIIPALTAIILAFLRTHSYTRPALVVPTFTMILGVIGNYFCLYQPFGLPNFGINGLAWSTAFANTVGLIIAAVLLKRYLKFNILHVHPSKFSFSDIKEILKLGLPSSGESLSYQGAQVVVTMIVASLGDDVLAAKAYLLAITQLIALCTTSMAQGNQIMVGKLVGAKAYDVAKKRGFTTLKIGIATSVIICTITSFFITPIMHIFTTQQNIIDIAKYVILVNIILEVGRATNQILVFSLNACGDAMYSLFCSFATLWVISLPFSYLLAIHFGLGLVGVWIAYAIDECLRGCLMIYRWHSGVWQEKTKHKQL</sequence>
<feature type="transmembrane region" description="Helical" evidence="7">
    <location>
        <begin position="16"/>
        <end position="38"/>
    </location>
</feature>
<feature type="transmembrane region" description="Helical" evidence="7">
    <location>
        <begin position="95"/>
        <end position="118"/>
    </location>
</feature>
<comment type="subcellular location">
    <subcellularLocation>
        <location evidence="1">Cell membrane</location>
        <topology evidence="1">Multi-pass membrane protein</topology>
    </subcellularLocation>
</comment>
<dbReference type="GO" id="GO:0015297">
    <property type="term" value="F:antiporter activity"/>
    <property type="evidence" value="ECO:0007669"/>
    <property type="project" value="InterPro"/>
</dbReference>
<evidence type="ECO:0000256" key="3">
    <source>
        <dbReference type="ARBA" id="ARBA00022475"/>
    </source>
</evidence>
<dbReference type="Proteomes" id="UP000480303">
    <property type="component" value="Unassembled WGS sequence"/>
</dbReference>
<keyword evidence="2" id="KW-0813">Transport</keyword>
<evidence type="ECO:0000313" key="9">
    <source>
        <dbReference type="Proteomes" id="UP000480303"/>
    </source>
</evidence>
<evidence type="ECO:0000256" key="2">
    <source>
        <dbReference type="ARBA" id="ARBA00022448"/>
    </source>
</evidence>
<reference evidence="8 9" key="1">
    <citation type="submission" date="2020-02" db="EMBL/GenBank/DDBJ databases">
        <title>Draft genome sequence of Lactococcus sp. Hs30E4-3.</title>
        <authorList>
            <person name="Noda S."/>
            <person name="Yuki M."/>
            <person name="Ohkuma M."/>
        </authorList>
    </citation>
    <scope>NUCLEOTIDE SEQUENCE [LARGE SCALE GENOMIC DNA]</scope>
    <source>
        <strain evidence="8 9">Hs30E4-3</strain>
    </source>
</reference>
<accession>A0A6A0BFW5</accession>
<dbReference type="EMBL" id="BLLI01000086">
    <property type="protein sequence ID" value="GFH43384.1"/>
    <property type="molecule type" value="Genomic_DNA"/>
</dbReference>
<feature type="transmembrane region" description="Helical" evidence="7">
    <location>
        <begin position="165"/>
        <end position="188"/>
    </location>
</feature>
<evidence type="ECO:0000256" key="5">
    <source>
        <dbReference type="ARBA" id="ARBA00022989"/>
    </source>
</evidence>
<proteinExistence type="predicted"/>
<dbReference type="InterPro" id="IPR002528">
    <property type="entry name" value="MATE_fam"/>
</dbReference>
<dbReference type="GO" id="GO:0042910">
    <property type="term" value="F:xenobiotic transmembrane transporter activity"/>
    <property type="evidence" value="ECO:0007669"/>
    <property type="project" value="InterPro"/>
</dbReference>
<feature type="transmembrane region" description="Helical" evidence="7">
    <location>
        <begin position="324"/>
        <end position="347"/>
    </location>
</feature>
<dbReference type="PANTHER" id="PTHR42925">
    <property type="entry name" value="MULTIDRUG AND TOXIN EFFLUX PROTEIN MATE FAMILY"/>
    <property type="match status" value="1"/>
</dbReference>
<protein>
    <submittedName>
        <fullName evidence="8">MATE family efflux transporter</fullName>
    </submittedName>
</protein>
<evidence type="ECO:0000256" key="1">
    <source>
        <dbReference type="ARBA" id="ARBA00004651"/>
    </source>
</evidence>
<dbReference type="Pfam" id="PF01554">
    <property type="entry name" value="MatE"/>
    <property type="match status" value="2"/>
</dbReference>
<feature type="transmembrane region" description="Helical" evidence="7">
    <location>
        <begin position="194"/>
        <end position="217"/>
    </location>
</feature>
<feature type="transmembrane region" description="Helical" evidence="7">
    <location>
        <begin position="407"/>
        <end position="426"/>
    </location>
</feature>
<evidence type="ECO:0000256" key="6">
    <source>
        <dbReference type="ARBA" id="ARBA00023136"/>
    </source>
</evidence>
<keyword evidence="5 7" id="KW-1133">Transmembrane helix</keyword>
<dbReference type="CDD" id="cd13134">
    <property type="entry name" value="MATE_like_8"/>
    <property type="match status" value="1"/>
</dbReference>
<dbReference type="NCBIfam" id="TIGR00797">
    <property type="entry name" value="matE"/>
    <property type="match status" value="1"/>
</dbReference>
<feature type="transmembrane region" description="Helical" evidence="7">
    <location>
        <begin position="58"/>
        <end position="83"/>
    </location>
</feature>
<dbReference type="PANTHER" id="PTHR42925:SF1">
    <property type="entry name" value="VIRULENCE FACTOR MVIN"/>
    <property type="match status" value="1"/>
</dbReference>
<keyword evidence="4 7" id="KW-0812">Transmembrane</keyword>
<name>A0A6A0BFW5_9LACT</name>
<dbReference type="InterPro" id="IPR047135">
    <property type="entry name" value="YsiQ"/>
</dbReference>
<dbReference type="InterPro" id="IPR048279">
    <property type="entry name" value="MdtK-like"/>
</dbReference>
<keyword evidence="9" id="KW-1185">Reference proteome</keyword>
<evidence type="ECO:0000256" key="7">
    <source>
        <dbReference type="SAM" id="Phobius"/>
    </source>
</evidence>
<dbReference type="AlphaFoldDB" id="A0A6A0BFW5"/>
<comment type="caution">
    <text evidence="8">The sequence shown here is derived from an EMBL/GenBank/DDBJ whole genome shotgun (WGS) entry which is preliminary data.</text>
</comment>
<keyword evidence="6 7" id="KW-0472">Membrane</keyword>
<dbReference type="PIRSF" id="PIRSF006603">
    <property type="entry name" value="DinF"/>
    <property type="match status" value="1"/>
</dbReference>
<gene>
    <name evidence="8" type="ORF">Hs30E_19350</name>
</gene>
<dbReference type="RefSeq" id="WP_172209820.1">
    <property type="nucleotide sequence ID" value="NZ_BLLI01000086.1"/>
</dbReference>